<name>Q8C346_MOUSE</name>
<dbReference type="AlphaFoldDB" id="Q8C346"/>
<evidence type="ECO:0000313" key="2">
    <source>
        <dbReference type="EMBL" id="BAC39773.1"/>
    </source>
</evidence>
<gene>
    <name evidence="3" type="primary">Gm10030</name>
</gene>
<reference evidence="2" key="4">
    <citation type="journal article" date="2001" name="Nature">
        <title>Functional annotation of a full-length mouse cDNA collection.</title>
        <authorList>
            <consortium name="The RIKEN Genome Exploration Research Group Phase II Team and the FANTOM Consortium"/>
        </authorList>
    </citation>
    <scope>NUCLEOTIDE SEQUENCE</scope>
    <source>
        <strain evidence="2">C57BL/6J</strain>
        <tissue evidence="2">Lung</tissue>
    </source>
</reference>
<evidence type="ECO:0000256" key="1">
    <source>
        <dbReference type="SAM" id="MobiDB-lite"/>
    </source>
</evidence>
<protein>
    <submittedName>
        <fullName evidence="2">Uncharacterized protein</fullName>
    </submittedName>
</protein>
<reference evidence="2" key="2">
    <citation type="journal article" date="2000" name="Genome Res.">
        <title>Normalization and subtraction of cap-trapper-selected cDNAs to prepare full-length cDNA libraries for rapid discovery of new genes.</title>
        <authorList>
            <person name="Carninci P."/>
            <person name="Shibata Y."/>
            <person name="Hayatsu N."/>
            <person name="Sugahara Y."/>
            <person name="Shibata K."/>
            <person name="Itoh M."/>
            <person name="Konno H."/>
            <person name="Okazaki Y."/>
            <person name="Muramatsu M."/>
            <person name="Hayashizaki Y."/>
        </authorList>
    </citation>
    <scope>NUCLEOTIDE SEQUENCE</scope>
    <source>
        <strain evidence="2">C57BL/6J</strain>
        <tissue evidence="2">Lung</tissue>
    </source>
</reference>
<evidence type="ECO:0000313" key="3">
    <source>
        <dbReference type="MGI" id="MGI:3641798"/>
    </source>
</evidence>
<proteinExistence type="evidence at transcript level"/>
<dbReference type="MGI" id="MGI:3641798">
    <property type="gene designation" value="Gm10030"/>
</dbReference>
<feature type="region of interest" description="Disordered" evidence="1">
    <location>
        <begin position="1"/>
        <end position="25"/>
    </location>
</feature>
<reference evidence="2" key="7">
    <citation type="journal article" date="2005" name="Science">
        <title>The Transcriptional Landscape of the Mammalian Genome.</title>
        <authorList>
            <consortium name="The FANTOM Consortium"/>
            <consortium name="Riken Genome Exploration Research Group and Genome Science Group (Genome Network Project Core Group)"/>
        </authorList>
    </citation>
    <scope>NUCLEOTIDE SEQUENCE</scope>
    <source>
        <strain evidence="2">C57BL/6J</strain>
        <tissue evidence="2">Lung</tissue>
    </source>
</reference>
<reference evidence="2" key="6">
    <citation type="submission" date="2002-04" db="EMBL/GenBank/DDBJ databases">
        <authorList>
            <person name="Adachi J."/>
            <person name="Aizawa K."/>
            <person name="Akimura T."/>
            <person name="Arakawa T."/>
            <person name="Bono H."/>
            <person name="Carninci P."/>
            <person name="Fukuda S."/>
            <person name="Furuno M."/>
            <person name="Hanagaki T."/>
            <person name="Hara A."/>
            <person name="Hashizume W."/>
            <person name="Hayashida K."/>
            <person name="Hayatsu N."/>
            <person name="Hiramoto K."/>
            <person name="Hiraoka T."/>
            <person name="Hirozane T."/>
            <person name="Hori F."/>
            <person name="Imotani K."/>
            <person name="Ishii Y."/>
            <person name="Itoh M."/>
            <person name="Kagawa I."/>
            <person name="Kasukawa T."/>
            <person name="Katoh H."/>
            <person name="Kawai J."/>
            <person name="Kojima Y."/>
            <person name="Kondo S."/>
            <person name="Konno H."/>
            <person name="Kouda M."/>
            <person name="Koya S."/>
            <person name="Kurihara C."/>
            <person name="Matsuyama T."/>
            <person name="Miyazaki A."/>
            <person name="Murata M."/>
            <person name="Nakamura M."/>
            <person name="Nishi K."/>
            <person name="Nomura K."/>
            <person name="Numazaki R."/>
            <person name="Ohno M."/>
            <person name="Ohsato N."/>
            <person name="Okazaki Y."/>
            <person name="Saito R."/>
            <person name="Saitoh H."/>
            <person name="Sakai C."/>
            <person name="Sakai K."/>
            <person name="Sakazume N."/>
            <person name="Sano H."/>
            <person name="Sasaki D."/>
            <person name="Shibata K."/>
            <person name="Shinagawa A."/>
            <person name="Shiraki T."/>
            <person name="Sogabe Y."/>
            <person name="Tagami M."/>
            <person name="Tagawa A."/>
            <person name="Takahashi F."/>
            <person name="Takaku-Akahira S."/>
            <person name="Takeda Y."/>
            <person name="Tanaka T."/>
            <person name="Tomaru A."/>
            <person name="Toya T."/>
            <person name="Yasunishi A."/>
            <person name="Muramatsu M."/>
            <person name="Hayashizaki Y."/>
        </authorList>
    </citation>
    <scope>NUCLEOTIDE SEQUENCE</scope>
    <source>
        <strain evidence="2">C57BL/6J</strain>
        <tissue evidence="2">Lung</tissue>
    </source>
</reference>
<reference evidence="2" key="3">
    <citation type="journal article" date="2000" name="Genome Res.">
        <title>RIKEN integrated sequence analysis (RISA) system--384-format sequencing pipeline with 384 multicapillary sequencer.</title>
        <authorList>
            <person name="Shibata K."/>
            <person name="Itoh M."/>
            <person name="Aizawa K."/>
            <person name="Nagaoka S."/>
            <person name="Sasaki N."/>
            <person name="Carninci P."/>
            <person name="Konno H."/>
            <person name="Akiyama J."/>
            <person name="Nishi K."/>
            <person name="Kitsunai T."/>
            <person name="Tashiro H."/>
            <person name="Itoh M."/>
            <person name="Sumi N."/>
            <person name="Ishii Y."/>
            <person name="Nakamura S."/>
            <person name="Hazama M."/>
            <person name="Nishine T."/>
            <person name="Harada A."/>
            <person name="Yamamoto R."/>
            <person name="Matsumoto H."/>
            <person name="Sakaguchi S."/>
            <person name="Ikegami T."/>
            <person name="Kashiwagi K."/>
            <person name="Fujiwake S."/>
            <person name="Inoue K."/>
            <person name="Togawa Y."/>
            <person name="Izawa M."/>
            <person name="Ohara E."/>
            <person name="Watahiki M."/>
            <person name="Yoneda Y."/>
            <person name="Ishikawa T."/>
            <person name="Ozawa K."/>
            <person name="Tanaka T."/>
            <person name="Matsuura S."/>
            <person name="Kawai J."/>
            <person name="Okazaki Y."/>
            <person name="Muramatsu M."/>
            <person name="Inoue Y."/>
            <person name="Kira A."/>
            <person name="Hayashizaki Y."/>
        </authorList>
    </citation>
    <scope>NUCLEOTIDE SEQUENCE</scope>
    <source>
        <strain evidence="2">C57BL/6J</strain>
        <tissue evidence="2">Lung</tissue>
    </source>
</reference>
<reference evidence="2" key="5">
    <citation type="journal article" date="2002" name="Nature">
        <title>Analysis of the mouse transcriptome based on functional annotation of 60,770 full-length cDNAs.</title>
        <authorList>
            <consortium name="The FANTOM Consortium and the RIKEN Genome Exploration Research Group Phase I and II Team"/>
        </authorList>
    </citation>
    <scope>NUCLEOTIDE SEQUENCE</scope>
    <source>
        <strain evidence="2">C57BL/6J</strain>
        <tissue evidence="2">Lung</tissue>
    </source>
</reference>
<reference evidence="2" key="1">
    <citation type="journal article" date="1999" name="Methods Enzymol.">
        <title>High-efficiency full-length cDNA cloning.</title>
        <authorList>
            <person name="Carninci P."/>
            <person name="Hayashizaki Y."/>
        </authorList>
    </citation>
    <scope>NUCLEOTIDE SEQUENCE</scope>
    <source>
        <strain evidence="2">C57BL/6J</strain>
        <tissue evidence="2">Lung</tissue>
    </source>
</reference>
<reference evidence="2" key="8">
    <citation type="journal article" date="2005" name="Science">
        <title>Antisense Transcription in the Mammalian Transcriptome.</title>
        <authorList>
            <consortium name="RIKEN Genome Exploration Research Group and Genome Science Group (Genome Network Project Core Group) and the FANTOM Consortium"/>
        </authorList>
    </citation>
    <scope>NUCLEOTIDE SEQUENCE</scope>
    <source>
        <strain evidence="2">C57BL/6J</strain>
        <tissue evidence="2">Lung</tissue>
    </source>
</reference>
<sequence length="102" mass="11463">MWPTERRAPAWPLSPHARKGDHAQKRRRISIVTLLEDAWWDNVEGFLPGFRAGCCSAGTTNTPPCPDLFLSIWSWRSNSGLHTFEVTSLPQLPPAFSKGHLP</sequence>
<dbReference type="AGR" id="MGI:3641798"/>
<dbReference type="EMBL" id="AK086953">
    <property type="protein sequence ID" value="BAC39773.1"/>
    <property type="molecule type" value="mRNA"/>
</dbReference>
<accession>Q8C346</accession>
<organism evidence="2">
    <name type="scientific">Mus musculus</name>
    <name type="common">Mouse</name>
    <dbReference type="NCBI Taxonomy" id="10090"/>
    <lineage>
        <taxon>Eukaryota</taxon>
        <taxon>Metazoa</taxon>
        <taxon>Chordata</taxon>
        <taxon>Craniata</taxon>
        <taxon>Vertebrata</taxon>
        <taxon>Euteleostomi</taxon>
        <taxon>Mammalia</taxon>
        <taxon>Eutheria</taxon>
        <taxon>Euarchontoglires</taxon>
        <taxon>Glires</taxon>
        <taxon>Rodentia</taxon>
        <taxon>Myomorpha</taxon>
        <taxon>Muroidea</taxon>
        <taxon>Muridae</taxon>
        <taxon>Murinae</taxon>
        <taxon>Mus</taxon>
        <taxon>Mus</taxon>
    </lineage>
</organism>